<keyword evidence="4 7" id="KW-0812">Transmembrane</keyword>
<gene>
    <name evidence="9" type="ORF">ENJ74_00610</name>
</gene>
<feature type="non-terminal residue" evidence="9">
    <location>
        <position position="1"/>
    </location>
</feature>
<evidence type="ECO:0000256" key="2">
    <source>
        <dbReference type="ARBA" id="ARBA00008193"/>
    </source>
</evidence>
<protein>
    <submittedName>
        <fullName evidence="9">Trimeric intracellular cation channel family protein</fullName>
    </submittedName>
</protein>
<evidence type="ECO:0000256" key="5">
    <source>
        <dbReference type="ARBA" id="ARBA00022989"/>
    </source>
</evidence>
<dbReference type="AlphaFoldDB" id="A0A7V2SIB1"/>
<sequence length="75" mass="8296">TTAVGGGILRDILINQVPYVLRGGFYGIIALGIGGSVWLLHTLGWDNSFLLTLLFLGGVILRMIAYRRRWALPRL</sequence>
<dbReference type="InterPro" id="IPR005115">
    <property type="entry name" value="Gly_transporter"/>
</dbReference>
<evidence type="ECO:0000256" key="4">
    <source>
        <dbReference type="ARBA" id="ARBA00022692"/>
    </source>
</evidence>
<organism evidence="9">
    <name type="scientific">Nitratifractor salsuginis</name>
    <dbReference type="NCBI Taxonomy" id="269261"/>
    <lineage>
        <taxon>Bacteria</taxon>
        <taxon>Pseudomonadati</taxon>
        <taxon>Campylobacterota</taxon>
        <taxon>Epsilonproteobacteria</taxon>
        <taxon>Campylobacterales</taxon>
        <taxon>Sulfurovaceae</taxon>
        <taxon>Nitratifractor</taxon>
    </lineage>
</organism>
<dbReference type="GO" id="GO:0005886">
    <property type="term" value="C:plasma membrane"/>
    <property type="evidence" value="ECO:0007669"/>
    <property type="project" value="UniProtKB-SubCell"/>
</dbReference>
<name>A0A7V2SIB1_9BACT</name>
<feature type="domain" description="Glycine transporter" evidence="8">
    <location>
        <begin position="1"/>
        <end position="41"/>
    </location>
</feature>
<comment type="similarity">
    <text evidence="2">Belongs to the UPF0126 family.</text>
</comment>
<keyword evidence="5 7" id="KW-1133">Transmembrane helix</keyword>
<evidence type="ECO:0000256" key="1">
    <source>
        <dbReference type="ARBA" id="ARBA00004651"/>
    </source>
</evidence>
<comment type="subcellular location">
    <subcellularLocation>
        <location evidence="1">Cell membrane</location>
        <topology evidence="1">Multi-pass membrane protein</topology>
    </subcellularLocation>
</comment>
<comment type="caution">
    <text evidence="9">The sequence shown here is derived from an EMBL/GenBank/DDBJ whole genome shotgun (WGS) entry which is preliminary data.</text>
</comment>
<keyword evidence="6 7" id="KW-0472">Membrane</keyword>
<dbReference type="EMBL" id="DRNO01000042">
    <property type="protein sequence ID" value="HFC03347.1"/>
    <property type="molecule type" value="Genomic_DNA"/>
</dbReference>
<accession>A0A7V2SIB1</accession>
<evidence type="ECO:0000256" key="3">
    <source>
        <dbReference type="ARBA" id="ARBA00022475"/>
    </source>
</evidence>
<evidence type="ECO:0000259" key="8">
    <source>
        <dbReference type="Pfam" id="PF03458"/>
    </source>
</evidence>
<dbReference type="Pfam" id="PF03458">
    <property type="entry name" value="Gly_transporter"/>
    <property type="match status" value="1"/>
</dbReference>
<evidence type="ECO:0000256" key="7">
    <source>
        <dbReference type="SAM" id="Phobius"/>
    </source>
</evidence>
<keyword evidence="3" id="KW-1003">Cell membrane</keyword>
<reference evidence="9" key="1">
    <citation type="journal article" date="2020" name="mSystems">
        <title>Genome- and Community-Level Interaction Insights into Carbon Utilization and Element Cycling Functions of Hydrothermarchaeota in Hydrothermal Sediment.</title>
        <authorList>
            <person name="Zhou Z."/>
            <person name="Liu Y."/>
            <person name="Xu W."/>
            <person name="Pan J."/>
            <person name="Luo Z.H."/>
            <person name="Li M."/>
        </authorList>
    </citation>
    <scope>NUCLEOTIDE SEQUENCE [LARGE SCALE GENOMIC DNA]</scope>
    <source>
        <strain evidence="9">HyVt-513</strain>
    </source>
</reference>
<proteinExistence type="inferred from homology"/>
<dbReference type="PANTHER" id="PTHR30506">
    <property type="entry name" value="INNER MEMBRANE PROTEIN"/>
    <property type="match status" value="1"/>
</dbReference>
<feature type="transmembrane region" description="Helical" evidence="7">
    <location>
        <begin position="47"/>
        <end position="65"/>
    </location>
</feature>
<feature type="transmembrane region" description="Helical" evidence="7">
    <location>
        <begin position="19"/>
        <end position="41"/>
    </location>
</feature>
<dbReference type="Proteomes" id="UP000885722">
    <property type="component" value="Unassembled WGS sequence"/>
</dbReference>
<dbReference type="PANTHER" id="PTHR30506:SF3">
    <property type="entry name" value="UPF0126 INNER MEMBRANE PROTEIN YADS-RELATED"/>
    <property type="match status" value="1"/>
</dbReference>
<evidence type="ECO:0000313" key="9">
    <source>
        <dbReference type="EMBL" id="HFC03347.1"/>
    </source>
</evidence>
<evidence type="ECO:0000256" key="6">
    <source>
        <dbReference type="ARBA" id="ARBA00023136"/>
    </source>
</evidence>